<evidence type="ECO:0000259" key="1">
    <source>
        <dbReference type="Pfam" id="PF00144"/>
    </source>
</evidence>
<dbReference type="PANTHER" id="PTHR46825:SF9">
    <property type="entry name" value="BETA-LACTAMASE-RELATED DOMAIN-CONTAINING PROTEIN"/>
    <property type="match status" value="1"/>
</dbReference>
<gene>
    <name evidence="2" type="ORF">JAO13_10875</name>
</gene>
<dbReference type="Proteomes" id="UP000645612">
    <property type="component" value="Unassembled WGS sequence"/>
</dbReference>
<organism evidence="2 3">
    <name type="scientific">Burkholderia cepacia</name>
    <name type="common">Pseudomonas cepacia</name>
    <dbReference type="NCBI Taxonomy" id="292"/>
    <lineage>
        <taxon>Bacteria</taxon>
        <taxon>Pseudomonadati</taxon>
        <taxon>Pseudomonadota</taxon>
        <taxon>Betaproteobacteria</taxon>
        <taxon>Burkholderiales</taxon>
        <taxon>Burkholderiaceae</taxon>
        <taxon>Burkholderia</taxon>
        <taxon>Burkholderia cepacia complex</taxon>
    </lineage>
</organism>
<comment type="caution">
    <text evidence="2">The sequence shown here is derived from an EMBL/GenBank/DDBJ whole genome shotgun (WGS) entry which is preliminary data.</text>
</comment>
<dbReference type="InterPro" id="IPR050491">
    <property type="entry name" value="AmpC-like"/>
</dbReference>
<dbReference type="SUPFAM" id="SSF56601">
    <property type="entry name" value="beta-lactamase/transpeptidase-like"/>
    <property type="match status" value="1"/>
</dbReference>
<dbReference type="PANTHER" id="PTHR46825">
    <property type="entry name" value="D-ALANYL-D-ALANINE-CARBOXYPEPTIDASE/ENDOPEPTIDASE AMPH"/>
    <property type="match status" value="1"/>
</dbReference>
<name>A0A8I1DMZ1_BURCE</name>
<feature type="domain" description="Beta-lactamase-related" evidence="1">
    <location>
        <begin position="22"/>
        <end position="325"/>
    </location>
</feature>
<evidence type="ECO:0000313" key="3">
    <source>
        <dbReference type="Proteomes" id="UP000645612"/>
    </source>
</evidence>
<dbReference type="AlphaFoldDB" id="A0A8I1DMZ1"/>
<accession>A0A8I1DMZ1</accession>
<dbReference type="EMBL" id="JAEDXG010000008">
    <property type="protein sequence ID" value="MBH9696941.1"/>
    <property type="molecule type" value="Genomic_DNA"/>
</dbReference>
<dbReference type="Pfam" id="PF00144">
    <property type="entry name" value="Beta-lactamase"/>
    <property type="match status" value="1"/>
</dbReference>
<protein>
    <submittedName>
        <fullName evidence="2">Beta-lactamase family protein</fullName>
    </submittedName>
</protein>
<dbReference type="InterPro" id="IPR001466">
    <property type="entry name" value="Beta-lactam-related"/>
</dbReference>
<dbReference type="RefSeq" id="WP_176130967.1">
    <property type="nucleotide sequence ID" value="NZ_CADDZZ010000014.1"/>
</dbReference>
<dbReference type="InterPro" id="IPR012338">
    <property type="entry name" value="Beta-lactam/transpept-like"/>
</dbReference>
<dbReference type="Gene3D" id="3.40.710.10">
    <property type="entry name" value="DD-peptidase/beta-lactamase superfamily"/>
    <property type="match status" value="1"/>
</dbReference>
<reference evidence="2" key="1">
    <citation type="submission" date="2020-12" db="EMBL/GenBank/DDBJ databases">
        <title>Burkholderia cepacia complex in Mexico.</title>
        <authorList>
            <person name="Estrada P."/>
        </authorList>
    </citation>
    <scope>NUCLEOTIDE SEQUENCE</scope>
    <source>
        <strain evidence="2">871</strain>
    </source>
</reference>
<evidence type="ECO:0000313" key="2">
    <source>
        <dbReference type="EMBL" id="MBH9696941.1"/>
    </source>
</evidence>
<proteinExistence type="predicted"/>
<sequence>MTSDSSSTATQLDALFMPYHRTDAPGLIAGIVHRGQLLYRRGFGMASLEHGIANTPATRMRIGSVSKHFTCLAVLLLCERGALDADMPIGAYPPELPPAAGRPTLRQLMSHRGGQRCALDLALLTQGLAMSPHGALLASQQRQGDENFPPGERMMYSNGGYHLLSLAVERASGMPFDAFLTTHVFSPLLMHDTACVPNDMTITLGIATMHVPDSEGGFRRGIFPSWDVLGEGSIVSTVDDMLRWTAHLRCRNKIVGNDDTWIQMLALPVFSSGQRSHYSLGLTQSTYRGVELIHHSGGVVGGTCQMLLSIAHGLDVVLLGNGALDTPLELSKRVVDIVLADELDGDGPPVAARAADHAARLGSYRSSSTGAVYALEDRDGALVLTGPLCPKPSMKLYDSTDGLNDVQVEASGDGPLALRWGSSCTPTDPSCLRIAHCGHVETFARLGEAPAMTPHLAVAMYGIYASHDADAHAIIGFDNDALVLRMRGAVGHCDYRLTPLAHDAFGLVPVDPMDIMTGIVTLSRDAMRDNITGFRVDTARTRRLVFTRVHTGADA</sequence>